<dbReference type="GO" id="GO:0030313">
    <property type="term" value="C:cell envelope"/>
    <property type="evidence" value="ECO:0007669"/>
    <property type="project" value="UniProtKB-SubCell"/>
</dbReference>
<dbReference type="SUPFAM" id="SSF53850">
    <property type="entry name" value="Periplasmic binding protein-like II"/>
    <property type="match status" value="1"/>
</dbReference>
<dbReference type="Gene3D" id="3.40.190.10">
    <property type="entry name" value="Periplasmic binding protein-like II"/>
    <property type="match status" value="2"/>
</dbReference>
<gene>
    <name evidence="4" type="primary">artJ_2</name>
    <name evidence="4" type="ORF">GALL_335980</name>
</gene>
<dbReference type="PANTHER" id="PTHR35936">
    <property type="entry name" value="MEMBRANE-BOUND LYTIC MUREIN TRANSGLYCOSYLASE F"/>
    <property type="match status" value="1"/>
</dbReference>
<proteinExistence type="predicted"/>
<comment type="subcellular location">
    <subcellularLocation>
        <location evidence="1">Cell envelope</location>
    </subcellularLocation>
</comment>
<organism evidence="4">
    <name type="scientific">mine drainage metagenome</name>
    <dbReference type="NCBI Taxonomy" id="410659"/>
    <lineage>
        <taxon>unclassified sequences</taxon>
        <taxon>metagenomes</taxon>
        <taxon>ecological metagenomes</taxon>
    </lineage>
</organism>
<dbReference type="InterPro" id="IPR018313">
    <property type="entry name" value="SBP_3_CS"/>
</dbReference>
<dbReference type="Pfam" id="PF00497">
    <property type="entry name" value="SBP_bac_3"/>
    <property type="match status" value="1"/>
</dbReference>
<evidence type="ECO:0000256" key="1">
    <source>
        <dbReference type="ARBA" id="ARBA00004196"/>
    </source>
</evidence>
<evidence type="ECO:0000256" key="2">
    <source>
        <dbReference type="ARBA" id="ARBA00022729"/>
    </source>
</evidence>
<keyword evidence="2" id="KW-0732">Signal</keyword>
<evidence type="ECO:0000259" key="3">
    <source>
        <dbReference type="SMART" id="SM00062"/>
    </source>
</evidence>
<dbReference type="InterPro" id="IPR001638">
    <property type="entry name" value="Solute-binding_3/MltF_N"/>
</dbReference>
<name>A0A1J5QM18_9ZZZZ</name>
<dbReference type="AlphaFoldDB" id="A0A1J5QM18"/>
<dbReference type="PANTHER" id="PTHR35936:SF17">
    <property type="entry name" value="ARGININE-BINDING EXTRACELLULAR PROTEIN ARTP"/>
    <property type="match status" value="1"/>
</dbReference>
<reference evidence="4" key="1">
    <citation type="submission" date="2016-10" db="EMBL/GenBank/DDBJ databases">
        <title>Sequence of Gallionella enrichment culture.</title>
        <authorList>
            <person name="Poehlein A."/>
            <person name="Muehling M."/>
            <person name="Daniel R."/>
        </authorList>
    </citation>
    <scope>NUCLEOTIDE SEQUENCE</scope>
</reference>
<feature type="domain" description="Solute-binding protein family 3/N-terminal" evidence="3">
    <location>
        <begin position="68"/>
        <end position="299"/>
    </location>
</feature>
<accession>A0A1J5QM18</accession>
<dbReference type="PROSITE" id="PS01039">
    <property type="entry name" value="SBP_BACTERIAL_3"/>
    <property type="match status" value="1"/>
</dbReference>
<dbReference type="CDD" id="cd01004">
    <property type="entry name" value="PBP2_MidA_like"/>
    <property type="match status" value="1"/>
</dbReference>
<evidence type="ECO:0000313" key="4">
    <source>
        <dbReference type="EMBL" id="OIQ84585.1"/>
    </source>
</evidence>
<dbReference type="EMBL" id="MLJW01000607">
    <property type="protein sequence ID" value="OIQ84585.1"/>
    <property type="molecule type" value="Genomic_DNA"/>
</dbReference>
<sequence length="311" mass="33071">MLSNIERFSAHPSQATSPSRGWRHWMVVSLLGVAAWMAHLGSAQAAGLADSKVCQALQAKYPQFKGKTLVDAINPHTPGYEALDPKDPNRYIGFDIDLAEALGSCLGFSLKYAPVAFAALLPTLQSGQADLVISDIYATKERAKAADFITYSKVFDGVLVAKGNPKKIDGINLSMCGTTAAENTGFVEVPLVQNLAEPCKAAGKPAPQLQLYDNNASCIQAVLAGRADTYINDVNTVDQAVKAYPDKLSKALAVTLPYHIGIGVSKSNPALRDAIVAALGEIQKSGMQLAMMKKWGLDQGAIEPPTIISDK</sequence>
<protein>
    <submittedName>
        <fullName evidence="4">Putative ABC transporter arginine-binding protein ArtJ</fullName>
    </submittedName>
</protein>
<dbReference type="SMART" id="SM00062">
    <property type="entry name" value="PBPb"/>
    <property type="match status" value="1"/>
</dbReference>
<comment type="caution">
    <text evidence="4">The sequence shown here is derived from an EMBL/GenBank/DDBJ whole genome shotgun (WGS) entry which is preliminary data.</text>
</comment>